<dbReference type="GO" id="GO:0046872">
    <property type="term" value="F:metal ion binding"/>
    <property type="evidence" value="ECO:0007669"/>
    <property type="project" value="UniProtKB-KW"/>
</dbReference>
<dbReference type="PROSITE" id="PS51986">
    <property type="entry name" value="GS_BETA_GRASP"/>
    <property type="match status" value="1"/>
</dbReference>
<evidence type="ECO:0000313" key="24">
    <source>
        <dbReference type="EMBL" id="MDB0580762.1"/>
    </source>
</evidence>
<evidence type="ECO:0000256" key="15">
    <source>
        <dbReference type="PIRSR" id="PIRSR604809-2"/>
    </source>
</evidence>
<keyword evidence="8 20" id="KW-0436">Ligase</keyword>
<dbReference type="SMART" id="SM01230">
    <property type="entry name" value="Gln-synt_C"/>
    <property type="match status" value="1"/>
</dbReference>
<reference evidence="25 27" key="2">
    <citation type="submission" date="2017-07" db="EMBL/GenBank/DDBJ databases">
        <title>Shotgun whole genome sequences of three halophilic bacterial isolates.</title>
        <authorList>
            <person name="Pozzo T."/>
            <person name="Higdon S.M."/>
            <person name="Quillaguaman J."/>
        </authorList>
    </citation>
    <scope>NUCLEOTIDE SEQUENCE [LARGE SCALE GENOMIC DNA]</scope>
    <source>
        <strain evidence="25 27">BU-1</strain>
    </source>
</reference>
<feature type="binding site" evidence="16">
    <location>
        <position position="189"/>
    </location>
    <ligand>
        <name>Mg(2+)</name>
        <dbReference type="ChEBI" id="CHEBI:18420"/>
        <label>1</label>
    </ligand>
</feature>
<evidence type="ECO:0000256" key="18">
    <source>
        <dbReference type="PROSITE-ProRule" id="PRU01330"/>
    </source>
</evidence>
<organism evidence="23 26">
    <name type="scientific">Salinicoccus roseus</name>
    <dbReference type="NCBI Taxonomy" id="45670"/>
    <lineage>
        <taxon>Bacteria</taxon>
        <taxon>Bacillati</taxon>
        <taxon>Bacillota</taxon>
        <taxon>Bacilli</taxon>
        <taxon>Bacillales</taxon>
        <taxon>Staphylococcaceae</taxon>
        <taxon>Salinicoccus</taxon>
    </lineage>
</organism>
<evidence type="ECO:0000259" key="21">
    <source>
        <dbReference type="PROSITE" id="PS51986"/>
    </source>
</evidence>
<dbReference type="EMBL" id="JABEVU030000001">
    <property type="protein sequence ID" value="MDB0580762.1"/>
    <property type="molecule type" value="Genomic_DNA"/>
</dbReference>
<dbReference type="InterPro" id="IPR004809">
    <property type="entry name" value="Gln_synth_I"/>
</dbReference>
<name>A0A0C2DKT3_9STAP</name>
<dbReference type="NCBIfam" id="TIGR00653">
    <property type="entry name" value="GlnA"/>
    <property type="match status" value="1"/>
</dbReference>
<dbReference type="PROSITE" id="PS51987">
    <property type="entry name" value="GS_CATALYTIC"/>
    <property type="match status" value="1"/>
</dbReference>
<dbReference type="EC" id="6.3.1.2" evidence="5 20"/>
<feature type="binding site" evidence="16">
    <location>
        <position position="134"/>
    </location>
    <ligand>
        <name>Mg(2+)</name>
        <dbReference type="ChEBI" id="CHEBI:18420"/>
        <label>1</label>
    </ligand>
</feature>
<evidence type="ECO:0000256" key="6">
    <source>
        <dbReference type="ARBA" id="ARBA00021364"/>
    </source>
</evidence>
<evidence type="ECO:0000313" key="27">
    <source>
        <dbReference type="Proteomes" id="UP000216682"/>
    </source>
</evidence>
<dbReference type="AlphaFoldDB" id="A0A0C2DKT3"/>
<comment type="similarity">
    <text evidence="3 18 19">Belongs to the glutamine synthetase family.</text>
</comment>
<evidence type="ECO:0000313" key="23">
    <source>
        <dbReference type="EMBL" id="KIH70658.1"/>
    </source>
</evidence>
<dbReference type="GO" id="GO:0006542">
    <property type="term" value="P:glutamine biosynthetic process"/>
    <property type="evidence" value="ECO:0007669"/>
    <property type="project" value="InterPro"/>
</dbReference>
<evidence type="ECO:0000256" key="2">
    <source>
        <dbReference type="ARBA" id="ARBA00004496"/>
    </source>
</evidence>
<dbReference type="Gene3D" id="3.10.20.70">
    <property type="entry name" value="Glutamine synthetase, N-terminal domain"/>
    <property type="match status" value="1"/>
</dbReference>
<protein>
    <recommendedName>
        <fullName evidence="6 20">Glutamine synthetase</fullName>
        <ecNumber evidence="5 20">6.3.1.2</ecNumber>
    </recommendedName>
</protein>
<evidence type="ECO:0000313" key="25">
    <source>
        <dbReference type="EMBL" id="OZT77542.1"/>
    </source>
</evidence>
<dbReference type="Proteomes" id="UP000527860">
    <property type="component" value="Unassembled WGS sequence"/>
</dbReference>
<evidence type="ECO:0000256" key="3">
    <source>
        <dbReference type="ARBA" id="ARBA00009897"/>
    </source>
</evidence>
<feature type="binding site" evidence="14">
    <location>
        <position position="298"/>
    </location>
    <ligand>
        <name>L-glutamate</name>
        <dbReference type="ChEBI" id="CHEBI:29985"/>
    </ligand>
</feature>
<comment type="catalytic activity">
    <reaction evidence="13 20">
        <text>L-glutamate + NH4(+) + ATP = L-glutamine + ADP + phosphate + H(+)</text>
        <dbReference type="Rhea" id="RHEA:16169"/>
        <dbReference type="ChEBI" id="CHEBI:15378"/>
        <dbReference type="ChEBI" id="CHEBI:28938"/>
        <dbReference type="ChEBI" id="CHEBI:29985"/>
        <dbReference type="ChEBI" id="CHEBI:30616"/>
        <dbReference type="ChEBI" id="CHEBI:43474"/>
        <dbReference type="ChEBI" id="CHEBI:58359"/>
        <dbReference type="ChEBI" id="CHEBI:456216"/>
        <dbReference type="EC" id="6.3.1.2"/>
    </reaction>
</comment>
<dbReference type="GeneID" id="77845514"/>
<evidence type="ECO:0000256" key="10">
    <source>
        <dbReference type="ARBA" id="ARBA00022741"/>
    </source>
</evidence>
<dbReference type="PROSITE" id="PS00181">
    <property type="entry name" value="GLNA_ATP"/>
    <property type="match status" value="1"/>
</dbReference>
<feature type="binding site" evidence="14">
    <location>
        <position position="335"/>
    </location>
    <ligand>
        <name>L-glutamate</name>
        <dbReference type="ChEBI" id="CHEBI:29985"/>
    </ligand>
</feature>
<evidence type="ECO:0000256" key="4">
    <source>
        <dbReference type="ARBA" id="ARBA00011201"/>
    </source>
</evidence>
<dbReference type="InterPro" id="IPR008147">
    <property type="entry name" value="Gln_synt_N"/>
</dbReference>
<dbReference type="InterPro" id="IPR027302">
    <property type="entry name" value="Gln_synth_N_conserv_site"/>
</dbReference>
<dbReference type="Gene3D" id="3.30.590.10">
    <property type="entry name" value="Glutamine synthetase/guanido kinase, catalytic domain"/>
    <property type="match status" value="1"/>
</dbReference>
<accession>A0A0C2DKT3</accession>
<evidence type="ECO:0000256" key="17">
    <source>
        <dbReference type="PIRSR" id="PIRSR604809-50"/>
    </source>
</evidence>
<feature type="binding site" evidence="16">
    <location>
        <position position="245"/>
    </location>
    <ligand>
        <name>Mg(2+)</name>
        <dbReference type="ChEBI" id="CHEBI:18420"/>
        <label>1</label>
    </ligand>
</feature>
<dbReference type="SUPFAM" id="SSF54368">
    <property type="entry name" value="Glutamine synthetase, N-terminal domain"/>
    <property type="match status" value="1"/>
</dbReference>
<evidence type="ECO:0000256" key="20">
    <source>
        <dbReference type="RuleBase" id="RU004356"/>
    </source>
</evidence>
<dbReference type="GO" id="GO:0005524">
    <property type="term" value="F:ATP binding"/>
    <property type="evidence" value="ECO:0007669"/>
    <property type="project" value="UniProtKB-KW"/>
</dbReference>
<dbReference type="FunFam" id="3.10.20.70:FF:000005">
    <property type="entry name" value="Glutamine synthetase"/>
    <property type="match status" value="1"/>
</dbReference>
<reference evidence="24" key="4">
    <citation type="submission" date="2022-12" db="EMBL/GenBank/DDBJ databases">
        <title>Genome analysis and biological profiling of marine Salinicoccus roseus MOSEL-ME25.</title>
        <authorList>
            <person name="Mirza F.T."/>
            <person name="Xie Y."/>
            <person name="Shinwari Z.K."/>
        </authorList>
    </citation>
    <scope>NUCLEOTIDE SEQUENCE</scope>
    <source>
        <strain evidence="24">MOSEL-ME25</strain>
    </source>
</reference>
<dbReference type="OrthoDB" id="9807095at2"/>
<evidence type="ECO:0000259" key="22">
    <source>
        <dbReference type="PROSITE" id="PS51987"/>
    </source>
</evidence>
<dbReference type="PANTHER" id="PTHR43785:SF12">
    <property type="entry name" value="TYPE-1 GLUTAMINE SYNTHETASE 2"/>
    <property type="match status" value="1"/>
</dbReference>
<dbReference type="InterPro" id="IPR014746">
    <property type="entry name" value="Gln_synth/guanido_kin_cat_dom"/>
</dbReference>
<gene>
    <name evidence="24" type="primary">glnA</name>
    <name evidence="25" type="ORF">CFN03_06285</name>
    <name evidence="24" type="ORF">F7P68_0009475</name>
    <name evidence="23" type="ORF">SN16_08100</name>
</gene>
<dbReference type="GO" id="GO:0004356">
    <property type="term" value="F:glutamine synthetase activity"/>
    <property type="evidence" value="ECO:0007669"/>
    <property type="project" value="UniProtKB-EC"/>
</dbReference>
<feature type="binding site" evidence="15">
    <location>
        <begin position="199"/>
        <end position="201"/>
    </location>
    <ligand>
        <name>ATP</name>
        <dbReference type="ChEBI" id="CHEBI:30616"/>
    </ligand>
</feature>
<evidence type="ECO:0000256" key="5">
    <source>
        <dbReference type="ARBA" id="ARBA00012937"/>
    </source>
</evidence>
<keyword evidence="9 16" id="KW-0479">Metal-binding</keyword>
<feature type="binding site" evidence="14">
    <location>
        <position position="316"/>
    </location>
    <ligand>
        <name>L-glutamate</name>
        <dbReference type="ChEBI" id="CHEBI:29985"/>
    </ligand>
</feature>
<dbReference type="FunFam" id="3.30.590.10:FF:000003">
    <property type="entry name" value="Glutamine synthetase 2"/>
    <property type="match status" value="1"/>
</dbReference>
<keyword evidence="12 16" id="KW-0460">Magnesium</keyword>
<feature type="binding site" evidence="16">
    <location>
        <position position="333"/>
    </location>
    <ligand>
        <name>Mg(2+)</name>
        <dbReference type="ChEBI" id="CHEBI:18420"/>
        <label>1</label>
    </ligand>
</feature>
<comment type="cofactor">
    <cofactor evidence="16">
        <name>Mg(2+)</name>
        <dbReference type="ChEBI" id="CHEBI:18420"/>
    </cofactor>
    <text evidence="16">Binds 2 Mg(2+) ions per subunit.</text>
</comment>
<dbReference type="STRING" id="45670.SN16_08100"/>
<evidence type="ECO:0000256" key="13">
    <source>
        <dbReference type="ARBA" id="ARBA00049436"/>
    </source>
</evidence>
<dbReference type="EMBL" id="NPEZ01000002">
    <property type="protein sequence ID" value="OZT77542.1"/>
    <property type="molecule type" value="Genomic_DNA"/>
</dbReference>
<evidence type="ECO:0000256" key="14">
    <source>
        <dbReference type="PIRSR" id="PIRSR604809-1"/>
    </source>
</evidence>
<reference evidence="23 26" key="1">
    <citation type="submission" date="2015-01" db="EMBL/GenBank/DDBJ databases">
        <title>Genome sequences of high lactate-tolerant strain Salinicoccus roseus W12 with industrial interest.</title>
        <authorList>
            <person name="Wang H."/>
            <person name="Yu B."/>
        </authorList>
    </citation>
    <scope>NUCLEOTIDE SEQUENCE [LARGE SCALE GENOMIC DNA]</scope>
    <source>
        <strain evidence="23 26">W12</strain>
    </source>
</reference>
<keyword evidence="11 15" id="KW-0067">ATP-binding</keyword>
<evidence type="ECO:0000256" key="7">
    <source>
        <dbReference type="ARBA" id="ARBA00022490"/>
    </source>
</evidence>
<feature type="binding site" evidence="15">
    <location>
        <position position="316"/>
    </location>
    <ligand>
        <name>ATP</name>
        <dbReference type="ChEBI" id="CHEBI:30616"/>
    </ligand>
</feature>
<proteinExistence type="inferred from homology"/>
<dbReference type="Pfam" id="PF03951">
    <property type="entry name" value="Gln-synt_N"/>
    <property type="match status" value="1"/>
</dbReference>
<dbReference type="InterPro" id="IPR027303">
    <property type="entry name" value="Gln_synth_gly_rich_site"/>
</dbReference>
<keyword evidence="17" id="KW-0597">Phosphoprotein</keyword>
<evidence type="ECO:0000256" key="12">
    <source>
        <dbReference type="ARBA" id="ARBA00022842"/>
    </source>
</evidence>
<evidence type="ECO:0000256" key="1">
    <source>
        <dbReference type="ARBA" id="ARBA00002161"/>
    </source>
</evidence>
<comment type="subunit">
    <text evidence="4">Oligomer of 12 subunits arranged in the form of two hexagons. In its feedback-inhibited form, interacts with TnrA in order to block its DNA-binding activity.</text>
</comment>
<keyword evidence="28" id="KW-1185">Reference proteome</keyword>
<feature type="domain" description="GS beta-grasp" evidence="21">
    <location>
        <begin position="16"/>
        <end position="101"/>
    </location>
</feature>
<feature type="binding site" evidence="14">
    <location>
        <position position="304"/>
    </location>
    <ligand>
        <name>L-glutamate</name>
        <dbReference type="ChEBI" id="CHEBI:29985"/>
    </ligand>
</feature>
<comment type="caution">
    <text evidence="23">The sequence shown here is derived from an EMBL/GenBank/DDBJ whole genome shotgun (WGS) entry which is preliminary data.</text>
</comment>
<comment type="function">
    <text evidence="1">Glutamine synthetase (GS) is an unusual multitasking protein that functions as an enzyme, a transcription coregulator, and a chaperone in ammonium assimilation and in the regulation of genes involved in nitrogen metabolism. It catalyzes the ATP-dependent biosynthesis of glutamine from glutamate and ammonia. Feedback-inhibited GlnA also interacts with and regulates the activity of the transcriptional regulator TnrA. During nitrogen limitation, TnrA is in its DNA-binding active state and turns on the transcription of genes required for nitrogen assimilation. Under conditions of nitrogen excess, feedback-inhibited GlnA forms a stable complex with TnrA, which inhibits its DNA-binding activity. In contrast, feedback-inhibited GlnA acts as a chaperone to stabilize the DNA-binding activity of GlnR, which represses the transcription of nitrogen assimilation genes.</text>
</comment>
<keyword evidence="10 15" id="KW-0547">Nucleotide-binding</keyword>
<dbReference type="InterPro" id="IPR036651">
    <property type="entry name" value="Gln_synt_N_sf"/>
</dbReference>
<dbReference type="PROSITE" id="PS00180">
    <property type="entry name" value="GLNA_1"/>
    <property type="match status" value="1"/>
</dbReference>
<dbReference type="Proteomes" id="UP000031546">
    <property type="component" value="Unassembled WGS sequence"/>
</dbReference>
<dbReference type="SUPFAM" id="SSF55931">
    <property type="entry name" value="Glutamine synthetase/guanido kinase"/>
    <property type="match status" value="1"/>
</dbReference>
<dbReference type="InterPro" id="IPR008146">
    <property type="entry name" value="Gln_synth_cat_dom"/>
</dbReference>
<sequence>MTEYSREDILRIAENENVRFIRLQFTDILGAIKNVEIPVSQLDKALDGEMMFDGSSIEGFVRLEESDMYLKPDFNTWVIFPWEHNGRRIARLICDVYDIDGNPFEGDPRSNLKRVVKEMEEMGYEGMNLGAEPEFFLFKLDKEGNPTTEPSDEGGYFDLAAMDDGEECRREISRTLEEMGFEVEMFHHENAPGQQEISFKYADAVTSSDNLQTFKLVAKTVARRYNLHATFMPKPIYGQPGSGMHYNVSLFREGKNVFYDENDEFGLSKEMRHFMAGLLMHARGYTAVCNPLVNSYKRLQSGFEAPKYIAWSGRNRSPLLRIPSTRGAATRAEVRSLDPSANPYLATAAILKAGLEGIRNETELDTPVDENIYEMTKKQRDVENIEDLPTTLYTALKALREDEVIQEALGKHIYKQFYDNKYLEWQMYSAQITEWELDEYLTQH</sequence>
<keyword evidence="7" id="KW-0963">Cytoplasm</keyword>
<evidence type="ECO:0000256" key="8">
    <source>
        <dbReference type="ARBA" id="ARBA00022598"/>
    </source>
</evidence>
<dbReference type="EMBL" id="JXII01000006">
    <property type="protein sequence ID" value="KIH70658.1"/>
    <property type="molecule type" value="Genomic_DNA"/>
</dbReference>
<feature type="modified residue" description="O-AMP-tyrosine" evidence="17">
    <location>
        <position position="373"/>
    </location>
</feature>
<feature type="binding site" evidence="16">
    <location>
        <position position="132"/>
    </location>
    <ligand>
        <name>Mg(2+)</name>
        <dbReference type="ChEBI" id="CHEBI:18420"/>
        <label>1</label>
    </ligand>
</feature>
<dbReference type="PANTHER" id="PTHR43785">
    <property type="entry name" value="GAMMA-GLUTAMYLPUTRESCINE SYNTHETASE"/>
    <property type="match status" value="1"/>
</dbReference>
<feature type="binding site" evidence="16">
    <location>
        <position position="196"/>
    </location>
    <ligand>
        <name>Mg(2+)</name>
        <dbReference type="ChEBI" id="CHEBI:18420"/>
        <label>1</label>
    </ligand>
</feature>
<dbReference type="RefSeq" id="WP_040106116.1">
    <property type="nucleotide sequence ID" value="NZ_BMCA01000002.1"/>
</dbReference>
<dbReference type="GO" id="GO:0005737">
    <property type="term" value="C:cytoplasm"/>
    <property type="evidence" value="ECO:0007669"/>
    <property type="project" value="UniProtKB-SubCell"/>
</dbReference>
<evidence type="ECO:0000313" key="28">
    <source>
        <dbReference type="Proteomes" id="UP000527860"/>
    </source>
</evidence>
<dbReference type="Proteomes" id="UP000216682">
    <property type="component" value="Unassembled WGS sequence"/>
</dbReference>
<evidence type="ECO:0000256" key="16">
    <source>
        <dbReference type="PIRSR" id="PIRSR604809-3"/>
    </source>
</evidence>
<dbReference type="Pfam" id="PF00120">
    <property type="entry name" value="Gln-synt_C"/>
    <property type="match status" value="1"/>
</dbReference>
<evidence type="ECO:0000256" key="11">
    <source>
        <dbReference type="ARBA" id="ARBA00022840"/>
    </source>
</evidence>
<evidence type="ECO:0000256" key="19">
    <source>
        <dbReference type="RuleBase" id="RU000384"/>
    </source>
</evidence>
<comment type="subcellular location">
    <subcellularLocation>
        <location evidence="2">Cytoplasm</location>
    </subcellularLocation>
</comment>
<reference evidence="24" key="3">
    <citation type="submission" date="2020-04" db="EMBL/GenBank/DDBJ databases">
        <authorList>
            <person name="Tanveer F."/>
            <person name="Xie Y."/>
            <person name="Shinwari Z.K."/>
        </authorList>
    </citation>
    <scope>NUCLEOTIDE SEQUENCE</scope>
    <source>
        <strain evidence="24">MOSEL-ME25</strain>
    </source>
</reference>
<evidence type="ECO:0000256" key="9">
    <source>
        <dbReference type="ARBA" id="ARBA00022723"/>
    </source>
</evidence>
<feature type="domain" description="GS catalytic" evidence="22">
    <location>
        <begin position="108"/>
        <end position="444"/>
    </location>
</feature>
<feature type="binding site" evidence="15">
    <location>
        <position position="184"/>
    </location>
    <ligand>
        <name>ATP</name>
        <dbReference type="ChEBI" id="CHEBI:30616"/>
    </ligand>
</feature>
<evidence type="ECO:0000313" key="26">
    <source>
        <dbReference type="Proteomes" id="UP000031546"/>
    </source>
</evidence>